<name>A0A5J4VH12_9EUKA</name>
<comment type="caution">
    <text evidence="1">The sequence shown here is derived from an EMBL/GenBank/DDBJ whole genome shotgun (WGS) entry which is preliminary data.</text>
</comment>
<proteinExistence type="predicted"/>
<accession>A0A5J4VH12</accession>
<feature type="non-terminal residue" evidence="1">
    <location>
        <position position="31"/>
    </location>
</feature>
<dbReference type="EMBL" id="SNRW01007199">
    <property type="protein sequence ID" value="KAA6381653.1"/>
    <property type="molecule type" value="Genomic_DNA"/>
</dbReference>
<dbReference type="AlphaFoldDB" id="A0A5J4VH12"/>
<reference evidence="1 2" key="1">
    <citation type="submission" date="2019-03" db="EMBL/GenBank/DDBJ databases">
        <title>Single cell metagenomics reveals metabolic interactions within the superorganism composed of flagellate Streblomastix strix and complex community of Bacteroidetes bacteria on its surface.</title>
        <authorList>
            <person name="Treitli S.C."/>
            <person name="Kolisko M."/>
            <person name="Husnik F."/>
            <person name="Keeling P."/>
            <person name="Hampl V."/>
        </authorList>
    </citation>
    <scope>NUCLEOTIDE SEQUENCE [LARGE SCALE GENOMIC DNA]</scope>
    <source>
        <strain evidence="1">ST1C</strain>
    </source>
</reference>
<gene>
    <name evidence="1" type="ORF">EZS28_022817</name>
</gene>
<dbReference type="Proteomes" id="UP000324800">
    <property type="component" value="Unassembled WGS sequence"/>
</dbReference>
<protein>
    <submittedName>
        <fullName evidence="1">Uncharacterized protein</fullName>
    </submittedName>
</protein>
<evidence type="ECO:0000313" key="1">
    <source>
        <dbReference type="EMBL" id="KAA6381653.1"/>
    </source>
</evidence>
<organism evidence="1 2">
    <name type="scientific">Streblomastix strix</name>
    <dbReference type="NCBI Taxonomy" id="222440"/>
    <lineage>
        <taxon>Eukaryota</taxon>
        <taxon>Metamonada</taxon>
        <taxon>Preaxostyla</taxon>
        <taxon>Oxymonadida</taxon>
        <taxon>Streblomastigidae</taxon>
        <taxon>Streblomastix</taxon>
    </lineage>
</organism>
<evidence type="ECO:0000313" key="2">
    <source>
        <dbReference type="Proteomes" id="UP000324800"/>
    </source>
</evidence>
<sequence length="31" mass="3672">MRESIGFRQEWRMFAGEALGFHLVNQFITSI</sequence>